<sequence>AIAMVVSFVLTIIVYKDEEVKETVKESKSEELINKEVIASPLAGKIVPLHNVKDEAFAQGALGKGIAVLPSEGKIVSPVDGVLITLFPTYHAMGIKSNSGAEILIHVGMDTVKLDGKYFVPKAQQGDVIKKGQVLL</sequence>
<dbReference type="GO" id="GO:0005737">
    <property type="term" value="C:cytoplasm"/>
    <property type="evidence" value="ECO:0007669"/>
    <property type="project" value="UniProtKB-SubCell"/>
</dbReference>
<dbReference type="PROSITE" id="PS51093">
    <property type="entry name" value="PTS_EIIA_TYPE_1"/>
    <property type="match status" value="1"/>
</dbReference>
<dbReference type="PANTHER" id="PTHR45008:SF1">
    <property type="entry name" value="PTS SYSTEM GLUCOSE-SPECIFIC EIIA COMPONENT"/>
    <property type="match status" value="1"/>
</dbReference>
<feature type="non-terminal residue" evidence="8">
    <location>
        <position position="136"/>
    </location>
</feature>
<dbReference type="EMBL" id="WNVG01001388">
    <property type="protein sequence ID" value="MDZ5035217.1"/>
    <property type="molecule type" value="Genomic_DNA"/>
</dbReference>
<comment type="caution">
    <text evidence="8">The sequence shown here is derived from an EMBL/GenBank/DDBJ whole genome shotgun (WGS) entry which is preliminary data.</text>
</comment>
<evidence type="ECO:0000313" key="9">
    <source>
        <dbReference type="Proteomes" id="UP001289066"/>
    </source>
</evidence>
<evidence type="ECO:0000256" key="3">
    <source>
        <dbReference type="ARBA" id="ARBA00022597"/>
    </source>
</evidence>
<keyword evidence="3" id="KW-0762">Sugar transport</keyword>
<dbReference type="Gene3D" id="2.70.70.10">
    <property type="entry name" value="Glucose Permease (Domain IIA)"/>
    <property type="match status" value="1"/>
</dbReference>
<protein>
    <submittedName>
        <fullName evidence="8">PTS beta-glucoside transporter subunit IIABC</fullName>
    </submittedName>
</protein>
<evidence type="ECO:0000256" key="1">
    <source>
        <dbReference type="ARBA" id="ARBA00004496"/>
    </source>
</evidence>
<dbReference type="Proteomes" id="UP001289066">
    <property type="component" value="Unassembled WGS sequence"/>
</dbReference>
<evidence type="ECO:0000256" key="4">
    <source>
        <dbReference type="ARBA" id="ARBA00022679"/>
    </source>
</evidence>
<keyword evidence="2" id="KW-0813">Transport</keyword>
<keyword evidence="5" id="KW-0598">Phosphotransferase system</keyword>
<dbReference type="AlphaFoldDB" id="A0AAW9J9X2"/>
<evidence type="ECO:0000259" key="7">
    <source>
        <dbReference type="PROSITE" id="PS51093"/>
    </source>
</evidence>
<dbReference type="PROSITE" id="PS00371">
    <property type="entry name" value="PTS_EIIA_TYPE_1_HIS"/>
    <property type="match status" value="1"/>
</dbReference>
<accession>A0AAW9J9X2</accession>
<feature type="domain" description="PTS EIIA type-1" evidence="7">
    <location>
        <begin position="54"/>
        <end position="136"/>
    </location>
</feature>
<reference evidence="8" key="1">
    <citation type="submission" date="2019-11" db="EMBL/GenBank/DDBJ databases">
        <title>Characterization of Clostridium perfringens isolates from swine manure treated agricultural soils.</title>
        <authorList>
            <person name="Wushke S.T."/>
        </authorList>
    </citation>
    <scope>NUCLEOTIDE SEQUENCE</scope>
    <source>
        <strain evidence="8">X15</strain>
    </source>
</reference>
<name>A0AAW9J9X2_CLOPF</name>
<dbReference type="RefSeq" id="WP_322413538.1">
    <property type="nucleotide sequence ID" value="NZ_WNVG01001388.1"/>
</dbReference>
<keyword evidence="6" id="KW-0418">Kinase</keyword>
<evidence type="ECO:0000256" key="2">
    <source>
        <dbReference type="ARBA" id="ARBA00022448"/>
    </source>
</evidence>
<dbReference type="NCBIfam" id="TIGR00830">
    <property type="entry name" value="PTBA"/>
    <property type="match status" value="1"/>
</dbReference>
<dbReference type="SUPFAM" id="SSF51261">
    <property type="entry name" value="Duplicated hybrid motif"/>
    <property type="match status" value="1"/>
</dbReference>
<keyword evidence="4" id="KW-0808">Transferase</keyword>
<comment type="subcellular location">
    <subcellularLocation>
        <location evidence="1">Cytoplasm</location>
    </subcellularLocation>
</comment>
<dbReference type="GO" id="GO:0009401">
    <property type="term" value="P:phosphoenolpyruvate-dependent sugar phosphotransferase system"/>
    <property type="evidence" value="ECO:0007669"/>
    <property type="project" value="UniProtKB-KW"/>
</dbReference>
<dbReference type="PANTHER" id="PTHR45008">
    <property type="entry name" value="PTS SYSTEM GLUCOSE-SPECIFIC EIIA COMPONENT"/>
    <property type="match status" value="1"/>
</dbReference>
<dbReference type="InterPro" id="IPR001127">
    <property type="entry name" value="PTS_EIIA_1_perm"/>
</dbReference>
<evidence type="ECO:0000256" key="6">
    <source>
        <dbReference type="ARBA" id="ARBA00022777"/>
    </source>
</evidence>
<organism evidence="8 9">
    <name type="scientific">Clostridium perfringens</name>
    <dbReference type="NCBI Taxonomy" id="1502"/>
    <lineage>
        <taxon>Bacteria</taxon>
        <taxon>Bacillati</taxon>
        <taxon>Bacillota</taxon>
        <taxon>Clostridia</taxon>
        <taxon>Eubacteriales</taxon>
        <taxon>Clostridiaceae</taxon>
        <taxon>Clostridium</taxon>
    </lineage>
</organism>
<evidence type="ECO:0000256" key="5">
    <source>
        <dbReference type="ARBA" id="ARBA00022683"/>
    </source>
</evidence>
<dbReference type="GO" id="GO:0016301">
    <property type="term" value="F:kinase activity"/>
    <property type="evidence" value="ECO:0007669"/>
    <property type="project" value="UniProtKB-KW"/>
</dbReference>
<gene>
    <name evidence="8" type="ORF">GNF81_21260</name>
</gene>
<feature type="non-terminal residue" evidence="8">
    <location>
        <position position="1"/>
    </location>
</feature>
<proteinExistence type="predicted"/>
<dbReference type="InterPro" id="IPR050890">
    <property type="entry name" value="PTS_EIIA_component"/>
</dbReference>
<dbReference type="InterPro" id="IPR011055">
    <property type="entry name" value="Dup_hybrid_motif"/>
</dbReference>
<evidence type="ECO:0000313" key="8">
    <source>
        <dbReference type="EMBL" id="MDZ5035217.1"/>
    </source>
</evidence>
<dbReference type="Pfam" id="PF00358">
    <property type="entry name" value="PTS_EIIA_1"/>
    <property type="match status" value="1"/>
</dbReference>